<accession>A0A844FAT0</accession>
<feature type="transmembrane region" description="Helical" evidence="7">
    <location>
        <begin position="28"/>
        <end position="44"/>
    </location>
</feature>
<dbReference type="PANTHER" id="PTHR43394:SF1">
    <property type="entry name" value="ATP-BINDING CASSETTE SUB-FAMILY B MEMBER 10, MITOCHONDRIAL"/>
    <property type="match status" value="1"/>
</dbReference>
<dbReference type="Gene3D" id="3.40.50.300">
    <property type="entry name" value="P-loop containing nucleotide triphosphate hydrolases"/>
    <property type="match status" value="1"/>
</dbReference>
<dbReference type="GO" id="GO:0005886">
    <property type="term" value="C:plasma membrane"/>
    <property type="evidence" value="ECO:0007669"/>
    <property type="project" value="UniProtKB-SubCell"/>
</dbReference>
<dbReference type="GO" id="GO:0015421">
    <property type="term" value="F:ABC-type oligopeptide transporter activity"/>
    <property type="evidence" value="ECO:0007669"/>
    <property type="project" value="TreeGrafter"/>
</dbReference>
<dbReference type="InterPro" id="IPR017871">
    <property type="entry name" value="ABC_transporter-like_CS"/>
</dbReference>
<evidence type="ECO:0000256" key="2">
    <source>
        <dbReference type="ARBA" id="ARBA00022692"/>
    </source>
</evidence>
<dbReference type="PANTHER" id="PTHR43394">
    <property type="entry name" value="ATP-DEPENDENT PERMEASE MDL1, MITOCHONDRIAL"/>
    <property type="match status" value="1"/>
</dbReference>
<keyword evidence="4 10" id="KW-0067">ATP-binding</keyword>
<gene>
    <name evidence="10" type="ORF">FYJ37_17165</name>
</gene>
<feature type="transmembrane region" description="Helical" evidence="7">
    <location>
        <begin position="254"/>
        <end position="275"/>
    </location>
</feature>
<dbReference type="InterPro" id="IPR003439">
    <property type="entry name" value="ABC_transporter-like_ATP-bd"/>
</dbReference>
<reference evidence="10 11" key="1">
    <citation type="submission" date="2019-08" db="EMBL/GenBank/DDBJ databases">
        <title>In-depth cultivation of the pig gut microbiome towards novel bacterial diversity and tailored functional studies.</title>
        <authorList>
            <person name="Wylensek D."/>
            <person name="Hitch T.C.A."/>
            <person name="Clavel T."/>
        </authorList>
    </citation>
    <scope>NUCLEOTIDE SEQUENCE [LARGE SCALE GENOMIC DNA]</scope>
    <source>
        <strain evidence="10 11">BL-389-WT-3D</strain>
    </source>
</reference>
<evidence type="ECO:0000256" key="1">
    <source>
        <dbReference type="ARBA" id="ARBA00004651"/>
    </source>
</evidence>
<dbReference type="GO" id="GO:0016887">
    <property type="term" value="F:ATP hydrolysis activity"/>
    <property type="evidence" value="ECO:0007669"/>
    <property type="project" value="InterPro"/>
</dbReference>
<evidence type="ECO:0000313" key="10">
    <source>
        <dbReference type="EMBL" id="MSS41980.1"/>
    </source>
</evidence>
<dbReference type="SUPFAM" id="SSF52540">
    <property type="entry name" value="P-loop containing nucleoside triphosphate hydrolases"/>
    <property type="match status" value="1"/>
</dbReference>
<dbReference type="Gene3D" id="1.20.1560.10">
    <property type="entry name" value="ABC transporter type 1, transmembrane domain"/>
    <property type="match status" value="1"/>
</dbReference>
<dbReference type="SMART" id="SM00382">
    <property type="entry name" value="AAA"/>
    <property type="match status" value="1"/>
</dbReference>
<comment type="subcellular location">
    <subcellularLocation>
        <location evidence="1">Cell membrane</location>
        <topology evidence="1">Multi-pass membrane protein</topology>
    </subcellularLocation>
</comment>
<keyword evidence="5 7" id="KW-1133">Transmembrane helix</keyword>
<feature type="domain" description="ABC transporter" evidence="8">
    <location>
        <begin position="343"/>
        <end position="557"/>
    </location>
</feature>
<dbReference type="InterPro" id="IPR011527">
    <property type="entry name" value="ABC1_TM_dom"/>
</dbReference>
<keyword evidence="3" id="KW-0547">Nucleotide-binding</keyword>
<organism evidence="10 11">
    <name type="scientific">Clostridium scindens (strain JCM 10418 / VPI 12708)</name>
    <dbReference type="NCBI Taxonomy" id="29347"/>
    <lineage>
        <taxon>Bacteria</taxon>
        <taxon>Bacillati</taxon>
        <taxon>Bacillota</taxon>
        <taxon>Clostridia</taxon>
        <taxon>Lachnospirales</taxon>
        <taxon>Lachnospiraceae</taxon>
    </lineage>
</organism>
<evidence type="ECO:0000259" key="9">
    <source>
        <dbReference type="PROSITE" id="PS50929"/>
    </source>
</evidence>
<dbReference type="PROSITE" id="PS50929">
    <property type="entry name" value="ABC_TM1F"/>
    <property type="match status" value="1"/>
</dbReference>
<comment type="caution">
    <text evidence="10">The sequence shown here is derived from an EMBL/GenBank/DDBJ whole genome shotgun (WGS) entry which is preliminary data.</text>
</comment>
<evidence type="ECO:0000256" key="4">
    <source>
        <dbReference type="ARBA" id="ARBA00022840"/>
    </source>
</evidence>
<dbReference type="Pfam" id="PF00005">
    <property type="entry name" value="ABC_tran"/>
    <property type="match status" value="1"/>
</dbReference>
<dbReference type="PROSITE" id="PS50893">
    <property type="entry name" value="ABC_TRANSPORTER_2"/>
    <property type="match status" value="1"/>
</dbReference>
<protein>
    <submittedName>
        <fullName evidence="10">ABC transporter ATP-binding protein</fullName>
    </submittedName>
</protein>
<dbReference type="EMBL" id="VUMB01000067">
    <property type="protein sequence ID" value="MSS41980.1"/>
    <property type="molecule type" value="Genomic_DNA"/>
</dbReference>
<dbReference type="CDD" id="cd07346">
    <property type="entry name" value="ABC_6TM_exporters"/>
    <property type="match status" value="1"/>
</dbReference>
<dbReference type="SUPFAM" id="SSF90123">
    <property type="entry name" value="ABC transporter transmembrane region"/>
    <property type="match status" value="1"/>
</dbReference>
<dbReference type="InterPro" id="IPR039421">
    <property type="entry name" value="Type_1_exporter"/>
</dbReference>
<feature type="transmembrane region" description="Helical" evidence="7">
    <location>
        <begin position="64"/>
        <end position="81"/>
    </location>
</feature>
<dbReference type="PROSITE" id="PS00211">
    <property type="entry name" value="ABC_TRANSPORTER_1"/>
    <property type="match status" value="1"/>
</dbReference>
<dbReference type="AlphaFoldDB" id="A0A844FAT0"/>
<evidence type="ECO:0000313" key="11">
    <source>
        <dbReference type="Proteomes" id="UP000462363"/>
    </source>
</evidence>
<keyword evidence="2 7" id="KW-0812">Transmembrane</keyword>
<dbReference type="InterPro" id="IPR036640">
    <property type="entry name" value="ABC1_TM_sf"/>
</dbReference>
<evidence type="ECO:0000256" key="5">
    <source>
        <dbReference type="ARBA" id="ARBA00022989"/>
    </source>
</evidence>
<dbReference type="CDD" id="cd03228">
    <property type="entry name" value="ABCC_MRP_Like"/>
    <property type="match status" value="1"/>
</dbReference>
<dbReference type="Pfam" id="PF00664">
    <property type="entry name" value="ABC_membrane"/>
    <property type="match status" value="1"/>
</dbReference>
<sequence>MNKKNIKNGTKYIIKKIWPFLQWSRGKSVLLGIGVIIASLSTFLRPQIISRLTDEGLAAKRFDIILLWCAVLASVSVLEYANELLQVKVFVNVSNQFVQNLFQKALEKILKAPYSYSQNRTSAELFSTLHNDISRISLLIDRNSLLLLRLGFQIVGGIIGLMILEWRVALLVLFIMPLKQLIVFKMSRKKTILTECYLNEWRSFSEWFGNQTGGIVEIKLWNLYGHKRKEFLKEYKKVPELNEQLEICDGKENILGQGINLLLEVLVYICCGYLLCKNQMSIGNVLAFLSYVMSVSSPLDIFTSIPYIWAQIQPSAKRYVELLEWKEEELELEKEDSIESSELIFENVTFGYSEQQHILQNINLKIKEGEKIAIIGGNGEGKTTLIHLILGIVLPVSGKIYMGKKDMTEVGLGNWREHFALVGQKTYLFQGTIKNNIDLYDDMTLAQVEKFASECGLDMKTESREGGYNYKITDNGANLSGGEKQKIAFLRAIIKNAEIIILDEAFSNCDEKSRKIIRQIVMDEKFNKTVILVSHYKEDLGGVQKIYEIKEGEIRLL</sequence>
<evidence type="ECO:0000259" key="8">
    <source>
        <dbReference type="PROSITE" id="PS50893"/>
    </source>
</evidence>
<dbReference type="InterPro" id="IPR003593">
    <property type="entry name" value="AAA+_ATPase"/>
</dbReference>
<keyword evidence="6 7" id="KW-0472">Membrane</keyword>
<feature type="transmembrane region" description="Helical" evidence="7">
    <location>
        <begin position="287"/>
        <end position="309"/>
    </location>
</feature>
<evidence type="ECO:0000256" key="7">
    <source>
        <dbReference type="SAM" id="Phobius"/>
    </source>
</evidence>
<dbReference type="InterPro" id="IPR027417">
    <property type="entry name" value="P-loop_NTPase"/>
</dbReference>
<evidence type="ECO:0000256" key="6">
    <source>
        <dbReference type="ARBA" id="ARBA00023136"/>
    </source>
</evidence>
<proteinExistence type="predicted"/>
<dbReference type="Proteomes" id="UP000462363">
    <property type="component" value="Unassembled WGS sequence"/>
</dbReference>
<dbReference type="GO" id="GO:0005524">
    <property type="term" value="F:ATP binding"/>
    <property type="evidence" value="ECO:0007669"/>
    <property type="project" value="UniProtKB-KW"/>
</dbReference>
<feature type="domain" description="ABC transmembrane type-1" evidence="9">
    <location>
        <begin position="29"/>
        <end position="311"/>
    </location>
</feature>
<dbReference type="RefSeq" id="WP_154322292.1">
    <property type="nucleotide sequence ID" value="NZ_CAMAAA010000067.1"/>
</dbReference>
<evidence type="ECO:0000256" key="3">
    <source>
        <dbReference type="ARBA" id="ARBA00022741"/>
    </source>
</evidence>
<name>A0A844FAT0_CLOSV</name>